<feature type="compositionally biased region" description="Basic and acidic residues" evidence="3">
    <location>
        <begin position="309"/>
        <end position="320"/>
    </location>
</feature>
<keyword evidence="6" id="KW-1185">Reference proteome</keyword>
<dbReference type="PANTHER" id="PTHR11559">
    <property type="entry name" value="CARBOXYLESTERASE"/>
    <property type="match status" value="1"/>
</dbReference>
<organism evidence="5 6">
    <name type="scientific">Acaromyces ingoldii</name>
    <dbReference type="NCBI Taxonomy" id="215250"/>
    <lineage>
        <taxon>Eukaryota</taxon>
        <taxon>Fungi</taxon>
        <taxon>Dikarya</taxon>
        <taxon>Basidiomycota</taxon>
        <taxon>Ustilaginomycotina</taxon>
        <taxon>Exobasidiomycetes</taxon>
        <taxon>Exobasidiales</taxon>
        <taxon>Cryptobasidiaceae</taxon>
        <taxon>Acaromyces</taxon>
    </lineage>
</organism>
<dbReference type="STRING" id="215250.A0A316YV58"/>
<dbReference type="GO" id="GO:0004104">
    <property type="term" value="F:cholinesterase activity"/>
    <property type="evidence" value="ECO:0007669"/>
    <property type="project" value="InterPro"/>
</dbReference>
<protein>
    <submittedName>
        <fullName evidence="5">Alpha/beta-hydrolase</fullName>
    </submittedName>
</protein>
<evidence type="ECO:0000313" key="5">
    <source>
        <dbReference type="EMBL" id="PWN92664.1"/>
    </source>
</evidence>
<dbReference type="InterPro" id="IPR050309">
    <property type="entry name" value="Type-B_Carboxylest/Lipase"/>
</dbReference>
<evidence type="ECO:0000256" key="2">
    <source>
        <dbReference type="ARBA" id="ARBA00022801"/>
    </source>
</evidence>
<proteinExistence type="inferred from homology"/>
<reference evidence="5 6" key="1">
    <citation type="journal article" date="2018" name="Mol. Biol. Evol.">
        <title>Broad Genomic Sampling Reveals a Smut Pathogenic Ancestry of the Fungal Clade Ustilaginomycotina.</title>
        <authorList>
            <person name="Kijpornyongpan T."/>
            <person name="Mondo S.J."/>
            <person name="Barry K."/>
            <person name="Sandor L."/>
            <person name="Lee J."/>
            <person name="Lipzen A."/>
            <person name="Pangilinan J."/>
            <person name="LaButti K."/>
            <person name="Hainaut M."/>
            <person name="Henrissat B."/>
            <person name="Grigoriev I.V."/>
            <person name="Spatafora J.W."/>
            <person name="Aime M.C."/>
        </authorList>
    </citation>
    <scope>NUCLEOTIDE SEQUENCE [LARGE SCALE GENOMIC DNA]</scope>
    <source>
        <strain evidence="5 6">MCA 4198</strain>
    </source>
</reference>
<dbReference type="EMBL" id="KZ819634">
    <property type="protein sequence ID" value="PWN92664.1"/>
    <property type="molecule type" value="Genomic_DNA"/>
</dbReference>
<dbReference type="PRINTS" id="PR00878">
    <property type="entry name" value="CHOLNESTRASE"/>
</dbReference>
<dbReference type="Pfam" id="PF00135">
    <property type="entry name" value="COesterase"/>
    <property type="match status" value="1"/>
</dbReference>
<dbReference type="SUPFAM" id="SSF53474">
    <property type="entry name" value="alpha/beta-Hydrolases"/>
    <property type="match status" value="1"/>
</dbReference>
<name>A0A316YV58_9BASI</name>
<dbReference type="InParanoid" id="A0A316YV58"/>
<feature type="domain" description="Carboxylesterase type B" evidence="4">
    <location>
        <begin position="27"/>
        <end position="503"/>
    </location>
</feature>
<gene>
    <name evidence="5" type="ORF">FA10DRAFT_298137</name>
</gene>
<dbReference type="PROSITE" id="PS00941">
    <property type="entry name" value="CARBOXYLESTERASE_B_2"/>
    <property type="match status" value="1"/>
</dbReference>
<evidence type="ECO:0000313" key="6">
    <source>
        <dbReference type="Proteomes" id="UP000245768"/>
    </source>
</evidence>
<keyword evidence="2 5" id="KW-0378">Hydrolase</keyword>
<sequence>MSSDQVDIASQGVIEARTVYVEPVASNGKAGNVSAYLGIPFAQPPMGELRWRKPQGPAPSWRPAVRKSAWHRDPSQDLKLKRAIWKDRSDDGLKGDLSSEDCLYLDVWVPKDKKGPLPVMAWVYGGAFVQGSASQPLFDGARLANETGTIVVHLSYRLGLLGWGASRSLAAQHPDEGTGNYGMWDVIAGLEWIRDNIAVFGGNKDNVCAFGESAGSILLHYLILSTRMPKNLFSRAILQSGTALTVLPRTLASQQATFDAVAVKLGASPSSSDADKLAVMRKASPDDLIGAASSLPSRRPRTEYSVNEAKGRPRDRRQADAKTMELEPMSLFGPTWDGVLVQPSFLEELRAGGLPAAGLNNAQEGIILGYCVDEGTMFNFMVQTPSALHDHVAGYHPALLADVRRLYATEQVQANGRAFDTCAAYTGDALFQAPVRALMASLASSQGGSGGVPAYGYCFAHVPSARLSRGQNNAVGKEVYKSLGVLHTAEIPYVFGNDGSQAYIFARDAYGAPGDFRPEADPDDYEEEDEGDAGFTEAERVLSADLMRRWGDFASGRQQPWRRLEAVDKLEDLAILQIGSVAQRGAGSAVAKDALASDADAETREIPVVETTLGQTLDWTEALYDHAATGEKQAFWSGNGFANVLLHYYGDANQPFEP</sequence>
<accession>A0A316YV58</accession>
<dbReference type="InterPro" id="IPR002018">
    <property type="entry name" value="CarbesteraseB"/>
</dbReference>
<comment type="similarity">
    <text evidence="1">Belongs to the type-B carboxylesterase/lipase family.</text>
</comment>
<evidence type="ECO:0000256" key="3">
    <source>
        <dbReference type="SAM" id="MobiDB-lite"/>
    </source>
</evidence>
<evidence type="ECO:0000259" key="4">
    <source>
        <dbReference type="Pfam" id="PF00135"/>
    </source>
</evidence>
<dbReference type="RefSeq" id="XP_025379862.1">
    <property type="nucleotide sequence ID" value="XM_025524561.1"/>
</dbReference>
<dbReference type="OrthoDB" id="408631at2759"/>
<dbReference type="GeneID" id="37046477"/>
<dbReference type="InterPro" id="IPR019819">
    <property type="entry name" value="Carboxylesterase_B_CS"/>
</dbReference>
<dbReference type="Proteomes" id="UP000245768">
    <property type="component" value="Unassembled WGS sequence"/>
</dbReference>
<dbReference type="Gene3D" id="3.40.50.1820">
    <property type="entry name" value="alpha/beta hydrolase"/>
    <property type="match status" value="1"/>
</dbReference>
<evidence type="ECO:0000256" key="1">
    <source>
        <dbReference type="ARBA" id="ARBA00005964"/>
    </source>
</evidence>
<dbReference type="InterPro" id="IPR000997">
    <property type="entry name" value="Cholinesterase"/>
</dbReference>
<dbReference type="InterPro" id="IPR029058">
    <property type="entry name" value="AB_hydrolase_fold"/>
</dbReference>
<dbReference type="AlphaFoldDB" id="A0A316YV58"/>
<feature type="region of interest" description="Disordered" evidence="3">
    <location>
        <begin position="288"/>
        <end position="320"/>
    </location>
</feature>